<keyword evidence="3" id="KW-0479">Metal-binding</keyword>
<dbReference type="PROSITE" id="PS51462">
    <property type="entry name" value="NUDIX"/>
    <property type="match status" value="1"/>
</dbReference>
<feature type="region of interest" description="Disordered" evidence="7">
    <location>
        <begin position="1"/>
        <end position="38"/>
    </location>
</feature>
<evidence type="ECO:0000256" key="7">
    <source>
        <dbReference type="SAM" id="MobiDB-lite"/>
    </source>
</evidence>
<dbReference type="Gene3D" id="3.90.79.10">
    <property type="entry name" value="Nucleoside Triphosphate Pyrophosphohydrolase"/>
    <property type="match status" value="1"/>
</dbReference>
<dbReference type="GO" id="GO:0005739">
    <property type="term" value="C:mitochondrion"/>
    <property type="evidence" value="ECO:0007669"/>
    <property type="project" value="TreeGrafter"/>
</dbReference>
<feature type="compositionally biased region" description="Low complexity" evidence="7">
    <location>
        <begin position="269"/>
        <end position="296"/>
    </location>
</feature>
<feature type="domain" description="Nudix hydrolase" evidence="8">
    <location>
        <begin position="30"/>
        <end position="248"/>
    </location>
</feature>
<dbReference type="EMBL" id="MSZU01000080">
    <property type="protein sequence ID" value="OMP86525.1"/>
    <property type="molecule type" value="Genomic_DNA"/>
</dbReference>
<sequence>MPQFRSTSSSTSSSSPPPLPQKKKKSPPSPPRPSSSILLLSPTNEVLLLHRVQTSSSFPSAHVFPGGNCEAFHDGEVPADVDARHADGPAYRWAAVRECFEESGILLARREGEEGECRLARVEAGEMERARKEVHAGTRRFGDVLAEWGVTPDVDNLVPFTRWVTPTNVPKRFTTQMYLYLMPLAAAAAREGNNPSLPLDHDHDHEAVIPLPTPDGGVEHTAARFAPAHAWLDAARAGDIILFPPQFFLLHLVAQHMIKPSPPPPHPPFSSFCPSPSSSSSSSPSSSQQQEQQHSLLQSQRASLLSFVREGRWGEKCISPSVVGGGRRRSDGRLVLALDKPGPELEGSGREGVRDHVVLVDFRKEGPRRVEVGLRDEVLAEERRAVGEQGGRVWMQSWLAADRAFLDTSCISRFVRGCD</sequence>
<dbReference type="SUPFAM" id="SSF55811">
    <property type="entry name" value="Nudix"/>
    <property type="match status" value="1"/>
</dbReference>
<dbReference type="OrthoDB" id="1695362at2759"/>
<keyword evidence="4 9" id="KW-0378">Hydrolase</keyword>
<dbReference type="PANTHER" id="PTHR12318">
    <property type="entry name" value="TESTOSTERONE-REGULATED PROTEIN RP2"/>
    <property type="match status" value="1"/>
</dbReference>
<keyword evidence="6" id="KW-0464">Manganese</keyword>
<organism evidence="9 10">
    <name type="scientific">Diplodia seriata</name>
    <dbReference type="NCBI Taxonomy" id="420778"/>
    <lineage>
        <taxon>Eukaryota</taxon>
        <taxon>Fungi</taxon>
        <taxon>Dikarya</taxon>
        <taxon>Ascomycota</taxon>
        <taxon>Pezizomycotina</taxon>
        <taxon>Dothideomycetes</taxon>
        <taxon>Dothideomycetes incertae sedis</taxon>
        <taxon>Botryosphaeriales</taxon>
        <taxon>Botryosphaeriaceae</taxon>
        <taxon>Diplodia</taxon>
    </lineage>
</organism>
<dbReference type="GO" id="GO:0016818">
    <property type="term" value="F:hydrolase activity, acting on acid anhydrides, in phosphorus-containing anhydrides"/>
    <property type="evidence" value="ECO:0007669"/>
    <property type="project" value="InterPro"/>
</dbReference>
<evidence type="ECO:0000256" key="6">
    <source>
        <dbReference type="ARBA" id="ARBA00023211"/>
    </source>
</evidence>
<feature type="region of interest" description="Disordered" evidence="7">
    <location>
        <begin position="261"/>
        <end position="296"/>
    </location>
</feature>
<comment type="caution">
    <text evidence="9">The sequence shown here is derived from an EMBL/GenBank/DDBJ whole genome shotgun (WGS) entry which is preliminary data.</text>
</comment>
<evidence type="ECO:0000313" key="9">
    <source>
        <dbReference type="EMBL" id="OMP86525.1"/>
    </source>
</evidence>
<evidence type="ECO:0000313" key="10">
    <source>
        <dbReference type="Proteomes" id="UP000190776"/>
    </source>
</evidence>
<dbReference type="InterPro" id="IPR039121">
    <property type="entry name" value="NUDT19"/>
</dbReference>
<dbReference type="AlphaFoldDB" id="A0A1S8BGE5"/>
<dbReference type="InterPro" id="IPR015797">
    <property type="entry name" value="NUDIX_hydrolase-like_dom_sf"/>
</dbReference>
<feature type="compositionally biased region" description="Low complexity" evidence="7">
    <location>
        <begin position="1"/>
        <end position="14"/>
    </location>
</feature>
<protein>
    <submittedName>
        <fullName evidence="9">Putative nudix hydrolase 7</fullName>
    </submittedName>
</protein>
<evidence type="ECO:0000256" key="2">
    <source>
        <dbReference type="ARBA" id="ARBA00001946"/>
    </source>
</evidence>
<name>A0A1S8BGE5_9PEZI</name>
<gene>
    <name evidence="9" type="ORF">BK809_0003695</name>
</gene>
<reference evidence="9 10" key="1">
    <citation type="submission" date="2017-01" db="EMBL/GenBank/DDBJ databases">
        <title>Draft genome sequence of Diplodia seriata F98.1, a fungal species involved in grapevine trunk diseases.</title>
        <authorList>
            <person name="Robert-Siegwald G."/>
            <person name="Vallet J."/>
            <person name="Abou-Mansour E."/>
            <person name="Xu J."/>
            <person name="Rey P."/>
            <person name="Bertsch C."/>
            <person name="Rego C."/>
            <person name="Larignon P."/>
            <person name="Fontaine F."/>
            <person name="Lebrun M.-H."/>
        </authorList>
    </citation>
    <scope>NUCLEOTIDE SEQUENCE [LARGE SCALE GENOMIC DNA]</scope>
    <source>
        <strain evidence="9 10">F98.1</strain>
    </source>
</reference>
<comment type="cofactor">
    <cofactor evidence="1">
        <name>Mn(2+)</name>
        <dbReference type="ChEBI" id="CHEBI:29035"/>
    </cofactor>
</comment>
<evidence type="ECO:0000256" key="4">
    <source>
        <dbReference type="ARBA" id="ARBA00022801"/>
    </source>
</evidence>
<accession>A0A1S8BGE5</accession>
<dbReference type="Proteomes" id="UP000190776">
    <property type="component" value="Unassembled WGS sequence"/>
</dbReference>
<dbReference type="PANTHER" id="PTHR12318:SF0">
    <property type="entry name" value="ACYL-COENZYME A DIPHOSPHATASE NUDT19"/>
    <property type="match status" value="1"/>
</dbReference>
<comment type="cofactor">
    <cofactor evidence="2">
        <name>Mg(2+)</name>
        <dbReference type="ChEBI" id="CHEBI:18420"/>
    </cofactor>
</comment>
<dbReference type="InterPro" id="IPR000086">
    <property type="entry name" value="NUDIX_hydrolase_dom"/>
</dbReference>
<proteinExistence type="predicted"/>
<evidence type="ECO:0000256" key="1">
    <source>
        <dbReference type="ARBA" id="ARBA00001936"/>
    </source>
</evidence>
<keyword evidence="5" id="KW-0460">Magnesium</keyword>
<evidence type="ECO:0000259" key="8">
    <source>
        <dbReference type="PROSITE" id="PS51462"/>
    </source>
</evidence>
<dbReference type="CDD" id="cd18870">
    <property type="entry name" value="NUDIX_AcylCoAdiphos_Nudt19"/>
    <property type="match status" value="1"/>
</dbReference>
<dbReference type="GO" id="GO:0046872">
    <property type="term" value="F:metal ion binding"/>
    <property type="evidence" value="ECO:0007669"/>
    <property type="project" value="UniProtKB-KW"/>
</dbReference>
<dbReference type="STRING" id="420778.A0A1S8BGE5"/>
<evidence type="ECO:0000256" key="3">
    <source>
        <dbReference type="ARBA" id="ARBA00022723"/>
    </source>
</evidence>
<evidence type="ECO:0000256" key="5">
    <source>
        <dbReference type="ARBA" id="ARBA00022842"/>
    </source>
</evidence>